<dbReference type="PROSITE" id="PS00018">
    <property type="entry name" value="EF_HAND_1"/>
    <property type="match status" value="1"/>
</dbReference>
<gene>
    <name evidence="5" type="ORF">CEUSTIGMA_g9252.t1</name>
</gene>
<evidence type="ECO:0000313" key="5">
    <source>
        <dbReference type="EMBL" id="GAX81824.1"/>
    </source>
</evidence>
<protein>
    <recommendedName>
        <fullName evidence="4">EF-hand domain-containing protein</fullName>
    </recommendedName>
</protein>
<feature type="compositionally biased region" description="Low complexity" evidence="3">
    <location>
        <begin position="662"/>
        <end position="672"/>
    </location>
</feature>
<evidence type="ECO:0000256" key="2">
    <source>
        <dbReference type="ARBA" id="ARBA00022837"/>
    </source>
</evidence>
<proteinExistence type="predicted"/>
<dbReference type="InterPro" id="IPR051279">
    <property type="entry name" value="PP1-Reg/Actin-Interact_Protein"/>
</dbReference>
<evidence type="ECO:0000256" key="1">
    <source>
        <dbReference type="ARBA" id="ARBA00004430"/>
    </source>
</evidence>
<dbReference type="PROSITE" id="PS50222">
    <property type="entry name" value="EF_HAND_2"/>
    <property type="match status" value="1"/>
</dbReference>
<name>A0A250XFG2_9CHLO</name>
<dbReference type="InterPro" id="IPR032675">
    <property type="entry name" value="LRR_dom_sf"/>
</dbReference>
<organism evidence="5 6">
    <name type="scientific">Chlamydomonas eustigma</name>
    <dbReference type="NCBI Taxonomy" id="1157962"/>
    <lineage>
        <taxon>Eukaryota</taxon>
        <taxon>Viridiplantae</taxon>
        <taxon>Chlorophyta</taxon>
        <taxon>core chlorophytes</taxon>
        <taxon>Chlorophyceae</taxon>
        <taxon>CS clade</taxon>
        <taxon>Chlamydomonadales</taxon>
        <taxon>Chlamydomonadaceae</taxon>
        <taxon>Chlamydomonas</taxon>
    </lineage>
</organism>
<dbReference type="OrthoDB" id="120976at2759"/>
<keyword evidence="6" id="KW-1185">Reference proteome</keyword>
<feature type="compositionally biased region" description="Low complexity" evidence="3">
    <location>
        <begin position="304"/>
        <end position="318"/>
    </location>
</feature>
<comment type="subcellular location">
    <subcellularLocation>
        <location evidence="1">Cytoplasm</location>
        <location evidence="1">Cytoskeleton</location>
        <location evidence="1">Cilium axoneme</location>
    </subcellularLocation>
</comment>
<dbReference type="PANTHER" id="PTHR24112">
    <property type="entry name" value="LEUCINE-RICH REPEAT, ISOFORM F-RELATED"/>
    <property type="match status" value="1"/>
</dbReference>
<feature type="domain" description="EF-hand" evidence="4">
    <location>
        <begin position="191"/>
        <end position="226"/>
    </location>
</feature>
<dbReference type="EMBL" id="BEGY01000071">
    <property type="protein sequence ID" value="GAX81824.1"/>
    <property type="molecule type" value="Genomic_DNA"/>
</dbReference>
<dbReference type="GO" id="GO:0005930">
    <property type="term" value="C:axoneme"/>
    <property type="evidence" value="ECO:0007669"/>
    <property type="project" value="UniProtKB-SubCell"/>
</dbReference>
<dbReference type="InterPro" id="IPR002048">
    <property type="entry name" value="EF_hand_dom"/>
</dbReference>
<dbReference type="InterPro" id="IPR011992">
    <property type="entry name" value="EF-hand-dom_pair"/>
</dbReference>
<keyword evidence="2" id="KW-0106">Calcium</keyword>
<feature type="region of interest" description="Disordered" evidence="3">
    <location>
        <begin position="304"/>
        <end position="346"/>
    </location>
</feature>
<comment type="caution">
    <text evidence="5">The sequence shown here is derived from an EMBL/GenBank/DDBJ whole genome shotgun (WGS) entry which is preliminary data.</text>
</comment>
<accession>A0A250XFG2</accession>
<feature type="region of interest" description="Disordered" evidence="3">
    <location>
        <begin position="658"/>
        <end position="700"/>
    </location>
</feature>
<evidence type="ECO:0000313" key="6">
    <source>
        <dbReference type="Proteomes" id="UP000232323"/>
    </source>
</evidence>
<dbReference type="Proteomes" id="UP000232323">
    <property type="component" value="Unassembled WGS sequence"/>
</dbReference>
<dbReference type="Pfam" id="PF13516">
    <property type="entry name" value="LRR_6"/>
    <property type="match status" value="2"/>
</dbReference>
<dbReference type="SMART" id="SM00368">
    <property type="entry name" value="LRR_RI"/>
    <property type="match status" value="2"/>
</dbReference>
<dbReference type="SUPFAM" id="SSF52047">
    <property type="entry name" value="RNI-like"/>
    <property type="match status" value="1"/>
</dbReference>
<dbReference type="AlphaFoldDB" id="A0A250XFG2"/>
<sequence>MPSISEHPKTIVRKHVQVSGWNNPQDNLLQVYLEACQTHGAVALTGVASQLLRRVRGMQSLPYHKVSGLGRRAMLELVVQHMDPCKTGVVHAHWAEISLTLLNPRLHWREAVARGAPDAAEAYARFEADSEALKVKDIVQHAKQSHKLRPMQTHDILAAAESACEGLSVSEVMQGVLECLSVPGSGVTAEDPHAMLHSLFSHLDVSGEGYVSTADFKVVATHLHPSGSASVLKEEAKMKLEEYLSSKDASAPADAPEAVAADACRDEAGNMVTIQERSTETGSKSVEGEFAGVLKNSESSPFASAAAAAAPSNNDSADTLQGKPSLRDEDGGNDDNGSTDSSPAPHPGLSCLVDILSRRDWQKVSLEHFVSAILDGVLPLGGLSMLKVEGIILELMSRRIRPKHAYDFSRDYLGVAGLTPLVDSLRHDHSFVTLNLSGTGIGDTSCSLLCEWLKEQPSMTSLDLSHNPIGDRGGLKLLELLEHNSRITNLNIKGTHLTKKYFRDHHEKLGPSACEDGRPVFRQLEYNQSLQRREPSELVELLIKNASELRALFSACSDKRTGKMPLQQIREEVMEISKSWGFEHSCVDVVLLSERLLGAGGKVLDDSGMLYISYQEFMQFLETEDPLIRVMYAVRHHRSDVKRAFMQLLDQIHAERKDLPTHHQTPTHQQTPAEEEASIPQQLQEASRVDGKESTPPSDSDLLCVPLSALRRVLIDMAMTAGSGWGVSLDDMNQSLQPRVFADVQLCVGIGCDTQQLVDGQEDLSLTWPRFYCTAMSILNR</sequence>
<dbReference type="GO" id="GO:0005509">
    <property type="term" value="F:calcium ion binding"/>
    <property type="evidence" value="ECO:0007669"/>
    <property type="project" value="InterPro"/>
</dbReference>
<dbReference type="STRING" id="1157962.A0A250XFG2"/>
<dbReference type="InterPro" id="IPR001611">
    <property type="entry name" value="Leu-rich_rpt"/>
</dbReference>
<dbReference type="SUPFAM" id="SSF47473">
    <property type="entry name" value="EF-hand"/>
    <property type="match status" value="1"/>
</dbReference>
<dbReference type="Gene3D" id="3.80.10.10">
    <property type="entry name" value="Ribonuclease Inhibitor"/>
    <property type="match status" value="1"/>
</dbReference>
<reference evidence="5 6" key="1">
    <citation type="submission" date="2017-08" db="EMBL/GenBank/DDBJ databases">
        <title>Acidophilic green algal genome provides insights into adaptation to an acidic environment.</title>
        <authorList>
            <person name="Hirooka S."/>
            <person name="Hirose Y."/>
            <person name="Kanesaki Y."/>
            <person name="Higuchi S."/>
            <person name="Fujiwara T."/>
            <person name="Onuma R."/>
            <person name="Era A."/>
            <person name="Ohbayashi R."/>
            <person name="Uzuka A."/>
            <person name="Nozaki H."/>
            <person name="Yoshikawa H."/>
            <person name="Miyagishima S.Y."/>
        </authorList>
    </citation>
    <scope>NUCLEOTIDE SEQUENCE [LARGE SCALE GENOMIC DNA]</scope>
    <source>
        <strain evidence="5 6">NIES-2499</strain>
    </source>
</reference>
<dbReference type="InterPro" id="IPR018247">
    <property type="entry name" value="EF_Hand_1_Ca_BS"/>
</dbReference>
<evidence type="ECO:0000259" key="4">
    <source>
        <dbReference type="PROSITE" id="PS50222"/>
    </source>
</evidence>
<evidence type="ECO:0000256" key="3">
    <source>
        <dbReference type="SAM" id="MobiDB-lite"/>
    </source>
</evidence>